<evidence type="ECO:0000313" key="2">
    <source>
        <dbReference type="Proteomes" id="UP001159937"/>
    </source>
</evidence>
<organism evidence="1 2">
    <name type="scientific">Klebsiella michiganensis</name>
    <dbReference type="NCBI Taxonomy" id="1134687"/>
    <lineage>
        <taxon>Bacteria</taxon>
        <taxon>Pseudomonadati</taxon>
        <taxon>Pseudomonadota</taxon>
        <taxon>Gammaproteobacteria</taxon>
        <taxon>Enterobacterales</taxon>
        <taxon>Enterobacteriaceae</taxon>
        <taxon>Klebsiella/Raoultella group</taxon>
        <taxon>Klebsiella</taxon>
    </lineage>
</organism>
<evidence type="ECO:0000313" key="1">
    <source>
        <dbReference type="EMBL" id="MDH0966945.1"/>
    </source>
</evidence>
<dbReference type="RefSeq" id="WP_279944948.1">
    <property type="nucleotide sequence ID" value="NZ_JAOCBF010000072.1"/>
</dbReference>
<dbReference type="Pfam" id="PF14022">
    <property type="entry name" value="DUF4238"/>
    <property type="match status" value="1"/>
</dbReference>
<proteinExistence type="predicted"/>
<reference evidence="1" key="1">
    <citation type="submission" date="2022-09" db="EMBL/GenBank/DDBJ databases">
        <title>Intensive care unit water sources are persistently colonized with multi-drug resistant bacteria and are the site of extensive horizontal gene transfer of antibiotic resistance genes.</title>
        <authorList>
            <person name="Diorio-Toth L."/>
        </authorList>
    </citation>
    <scope>NUCLEOTIDE SEQUENCE</scope>
    <source>
        <strain evidence="1">GD03918</strain>
    </source>
</reference>
<gene>
    <name evidence="1" type="ORF">N5C89_29340</name>
</gene>
<dbReference type="AlphaFoldDB" id="A0AAJ1NUR9"/>
<comment type="caution">
    <text evidence="1">The sequence shown here is derived from an EMBL/GenBank/DDBJ whole genome shotgun (WGS) entry which is preliminary data.</text>
</comment>
<sequence length="327" mass="38118">MKENKPKQHHYIPEKILINFTDDGANHVFMIDKYNGTITPPLKVNKAAKQGYYYNYPENKGSLETVFFNIIDSNTPPVIKMILNKSKRPLFSRNDRSIINRYIASQICRVPAMQKFFLSMEESFQEAFSDKINKSTFLTKDPKSTFLDQIQKNTEHYSRMLDNKKLKILDLHHNKNYSFVIGDNPVICINNDNHIINILNLDLHSVIDYNIIIMPISYKCALIFHDGKSDSEIDFYINNLNDLQFYHSERFIFGKDEKILSKTLKNYHLLCHNIIEKMQPINPDLFIPKKGEPVVLLPPKLKLSNAVVDYINKKFPLGLNAYKKDNP</sequence>
<name>A0AAJ1NUR9_9ENTR</name>
<protein>
    <submittedName>
        <fullName evidence="1">DUF4238 domain-containing protein</fullName>
    </submittedName>
</protein>
<dbReference type="Proteomes" id="UP001159937">
    <property type="component" value="Unassembled WGS sequence"/>
</dbReference>
<dbReference type="EMBL" id="JAOCBF010000072">
    <property type="protein sequence ID" value="MDH0966945.1"/>
    <property type="molecule type" value="Genomic_DNA"/>
</dbReference>
<dbReference type="InterPro" id="IPR025332">
    <property type="entry name" value="DUF4238"/>
</dbReference>
<accession>A0AAJ1NUR9</accession>